<accession>A0A151ZBP2</accession>
<dbReference type="STRING" id="361077.A0A151ZBP2"/>
<evidence type="ECO:0000313" key="2">
    <source>
        <dbReference type="Proteomes" id="UP000076078"/>
    </source>
</evidence>
<dbReference type="EMBL" id="LODT01000035">
    <property type="protein sequence ID" value="KYQ91358.1"/>
    <property type="molecule type" value="Genomic_DNA"/>
</dbReference>
<sequence length="280" mass="31140">MEKTAQGWDEASTFFGAYMNKDGFTGRFCKDALNQTIGLDKPSGSIRVLDNAAGTGALTFNAVHQLSQIKEVTSFMINACDFSPKMIEKLDIIKKENNVNNIETAVMDGQNLIFSDKTFDYTYSIFGLIFFPDINRGFNEMFRVLKNGGRTAVTSWAVDAPLLCSLYEAYKQTTGTEYTDSRTVLTLSDPEDFKKHLEQAGFVEVQVNRVVHNFELDSIPMILDGFKSNPFFLSVTCKLTSEQLPKFTENLTKLLQSKNTSTTGKVCLPSAAFVGSGKRP</sequence>
<reference evidence="1 2" key="1">
    <citation type="submission" date="2015-12" db="EMBL/GenBank/DDBJ databases">
        <title>Dictyostelia acquired genes for synthesis and detection of signals that induce cell-type specialization by lateral gene transfer from prokaryotes.</title>
        <authorList>
            <person name="Gloeckner G."/>
            <person name="Schaap P."/>
        </authorList>
    </citation>
    <scope>NUCLEOTIDE SEQUENCE [LARGE SCALE GENOMIC DNA]</scope>
    <source>
        <strain evidence="1 2">TK</strain>
    </source>
</reference>
<dbReference type="Pfam" id="PF01209">
    <property type="entry name" value="Ubie_methyltran"/>
    <property type="match status" value="1"/>
</dbReference>
<dbReference type="GO" id="GO:0008168">
    <property type="term" value="F:methyltransferase activity"/>
    <property type="evidence" value="ECO:0007669"/>
    <property type="project" value="UniProtKB-KW"/>
</dbReference>
<dbReference type="PANTHER" id="PTHR43591:SF57">
    <property type="entry name" value="METHYLTRANSFERASE DOMAIN-CONTAINING PROTEIN-RELATED"/>
    <property type="match status" value="1"/>
</dbReference>
<dbReference type="Proteomes" id="UP000076078">
    <property type="component" value="Unassembled WGS sequence"/>
</dbReference>
<dbReference type="GO" id="GO:0032259">
    <property type="term" value="P:methylation"/>
    <property type="evidence" value="ECO:0007669"/>
    <property type="project" value="UniProtKB-KW"/>
</dbReference>
<dbReference type="OrthoDB" id="18809at2759"/>
<keyword evidence="1" id="KW-0489">Methyltransferase</keyword>
<dbReference type="Gene3D" id="3.40.50.150">
    <property type="entry name" value="Vaccinia Virus protein VP39"/>
    <property type="match status" value="1"/>
</dbReference>
<gene>
    <name evidence="1" type="ORF">DLAC_08310</name>
</gene>
<name>A0A151ZBP2_TIELA</name>
<proteinExistence type="predicted"/>
<dbReference type="SUPFAM" id="SSF53335">
    <property type="entry name" value="S-adenosyl-L-methionine-dependent methyltransferases"/>
    <property type="match status" value="1"/>
</dbReference>
<dbReference type="AlphaFoldDB" id="A0A151ZBP2"/>
<keyword evidence="2" id="KW-1185">Reference proteome</keyword>
<dbReference type="InParanoid" id="A0A151ZBP2"/>
<protein>
    <submittedName>
        <fullName evidence="1">Putative SAM dependent methyltransferase</fullName>
    </submittedName>
</protein>
<dbReference type="InterPro" id="IPR029063">
    <property type="entry name" value="SAM-dependent_MTases_sf"/>
</dbReference>
<evidence type="ECO:0000313" key="1">
    <source>
        <dbReference type="EMBL" id="KYQ91358.1"/>
    </source>
</evidence>
<dbReference type="OMA" id="VIMFPDW"/>
<keyword evidence="1" id="KW-0808">Transferase</keyword>
<dbReference type="PANTHER" id="PTHR43591">
    <property type="entry name" value="METHYLTRANSFERASE"/>
    <property type="match status" value="1"/>
</dbReference>
<organism evidence="1 2">
    <name type="scientific">Tieghemostelium lacteum</name>
    <name type="common">Slime mold</name>
    <name type="synonym">Dictyostelium lacteum</name>
    <dbReference type="NCBI Taxonomy" id="361077"/>
    <lineage>
        <taxon>Eukaryota</taxon>
        <taxon>Amoebozoa</taxon>
        <taxon>Evosea</taxon>
        <taxon>Eumycetozoa</taxon>
        <taxon>Dictyostelia</taxon>
        <taxon>Dictyosteliales</taxon>
        <taxon>Raperosteliaceae</taxon>
        <taxon>Tieghemostelium</taxon>
    </lineage>
</organism>
<dbReference type="CDD" id="cd02440">
    <property type="entry name" value="AdoMet_MTases"/>
    <property type="match status" value="1"/>
</dbReference>
<comment type="caution">
    <text evidence="1">The sequence shown here is derived from an EMBL/GenBank/DDBJ whole genome shotgun (WGS) entry which is preliminary data.</text>
</comment>